<dbReference type="Proteomes" id="UP000180175">
    <property type="component" value="Chromosome"/>
</dbReference>
<protein>
    <submittedName>
        <fullName evidence="3">SCP2 sterol-binding domain-containing protein</fullName>
    </submittedName>
    <submittedName>
        <fullName evidence="2">Sterol carrier protein</fullName>
    </submittedName>
</protein>
<dbReference type="Pfam" id="PF02036">
    <property type="entry name" value="SCP2"/>
    <property type="match status" value="1"/>
</dbReference>
<dbReference type="GO" id="GO:0005829">
    <property type="term" value="C:cytosol"/>
    <property type="evidence" value="ECO:0007669"/>
    <property type="project" value="TreeGrafter"/>
</dbReference>
<accession>A0A1S2L8R4</accession>
<reference evidence="3 4" key="2">
    <citation type="journal article" date="2017" name="Genome Announc.">
        <title>Draft Genome Sequences of Four Alkaliphilic Bacteria Belonging to the Anaerobacillus Genus.</title>
        <authorList>
            <person name="Bassil N.M."/>
            <person name="Lloyd J.R."/>
        </authorList>
    </citation>
    <scope>NUCLEOTIDE SEQUENCE [LARGE SCALE GENOMIC DNA]</scope>
    <source>
        <strain evidence="3 4">NB2006</strain>
    </source>
</reference>
<dbReference type="SUPFAM" id="SSF55718">
    <property type="entry name" value="SCP-like"/>
    <property type="match status" value="1"/>
</dbReference>
<dbReference type="RefSeq" id="WP_071318464.1">
    <property type="nucleotide sequence ID" value="NZ_CP063356.2"/>
</dbReference>
<dbReference type="EMBL" id="LQXD01000159">
    <property type="protein sequence ID" value="OIJ08736.1"/>
    <property type="molecule type" value="Genomic_DNA"/>
</dbReference>
<dbReference type="Gene3D" id="3.30.1050.10">
    <property type="entry name" value="SCP2 sterol-binding domain"/>
    <property type="match status" value="1"/>
</dbReference>
<sequence length="109" mass="12171">MTVKETLVQLAEKMNNHPDGIKGVNTVYQFDLSGDEEGVYQVVLRDDQVQLYDEVKEDPNCSLQLSDKSLLKLIAGNLNPTVAYMSGKLKIKGELGLALKLQSILKKYE</sequence>
<dbReference type="EMBL" id="CP063356">
    <property type="protein sequence ID" value="QOY37936.1"/>
    <property type="molecule type" value="Genomic_DNA"/>
</dbReference>
<dbReference type="AlphaFoldDB" id="A0A1S2L8R4"/>
<dbReference type="PANTHER" id="PTHR10094">
    <property type="entry name" value="STEROL CARRIER PROTEIN 2 SCP-2 FAMILY PROTEIN"/>
    <property type="match status" value="1"/>
</dbReference>
<evidence type="ECO:0000313" key="3">
    <source>
        <dbReference type="EMBL" id="QOY37936.1"/>
    </source>
</evidence>
<dbReference type="InterPro" id="IPR036527">
    <property type="entry name" value="SCP2_sterol-bd_dom_sf"/>
</dbReference>
<organism evidence="2 4">
    <name type="scientific">Anaerobacillus isosaccharinicus</name>
    <dbReference type="NCBI Taxonomy" id="1532552"/>
    <lineage>
        <taxon>Bacteria</taxon>
        <taxon>Bacillati</taxon>
        <taxon>Bacillota</taxon>
        <taxon>Bacilli</taxon>
        <taxon>Bacillales</taxon>
        <taxon>Bacillaceae</taxon>
        <taxon>Anaerobacillus</taxon>
    </lineage>
</organism>
<evidence type="ECO:0000259" key="1">
    <source>
        <dbReference type="Pfam" id="PF02036"/>
    </source>
</evidence>
<evidence type="ECO:0000313" key="4">
    <source>
        <dbReference type="Proteomes" id="UP000180175"/>
    </source>
</evidence>
<keyword evidence="4" id="KW-1185">Reference proteome</keyword>
<dbReference type="PANTHER" id="PTHR10094:SF25">
    <property type="entry name" value="SCP2 STEROL-BINDING DOMAIN-CONTAINING PROTEIN 1"/>
    <property type="match status" value="1"/>
</dbReference>
<dbReference type="KEGG" id="aia:AWH56_010405"/>
<dbReference type="OrthoDB" id="9804656at2"/>
<gene>
    <name evidence="3" type="ORF">AWH56_010405</name>
    <name evidence="2" type="ORF">AWH56_18610</name>
</gene>
<evidence type="ECO:0000313" key="2">
    <source>
        <dbReference type="EMBL" id="OIJ08736.1"/>
    </source>
</evidence>
<proteinExistence type="predicted"/>
<reference evidence="3 4" key="3">
    <citation type="journal article" date="2019" name="Int. J. Syst. Evol. Microbiol.">
        <title>Anaerobacillus isosaccharinicus sp. nov., an alkaliphilic bacterium which degrades isosaccharinic acid.</title>
        <authorList>
            <person name="Bassil N.M."/>
            <person name="Lloyd J.R."/>
        </authorList>
    </citation>
    <scope>NUCLEOTIDE SEQUENCE [LARGE SCALE GENOMIC DNA]</scope>
    <source>
        <strain evidence="3 4">NB2006</strain>
    </source>
</reference>
<feature type="domain" description="SCP2" evidence="1">
    <location>
        <begin position="10"/>
        <end position="106"/>
    </location>
</feature>
<reference evidence="3" key="4">
    <citation type="submission" date="2020-10" db="EMBL/GenBank/DDBJ databases">
        <authorList>
            <person name="Bassil N.M."/>
            <person name="Lloyd J.R."/>
        </authorList>
    </citation>
    <scope>NUCLEOTIDE SEQUENCE</scope>
    <source>
        <strain evidence="3">NB2006</strain>
    </source>
</reference>
<dbReference type="InterPro" id="IPR003033">
    <property type="entry name" value="SCP2_sterol-bd_dom"/>
</dbReference>
<name>A0A1S2L8R4_9BACI</name>
<reference evidence="2 4" key="1">
    <citation type="submission" date="2016-10" db="EMBL/GenBank/DDBJ databases">
        <title>Draft genome sequences of four alkaliphilic bacteria belonging to the Anaerobacillus genus.</title>
        <authorList>
            <person name="Bassil N.M."/>
            <person name="Lloyd J.R."/>
        </authorList>
    </citation>
    <scope>NUCLEOTIDE SEQUENCE [LARGE SCALE GENOMIC DNA]</scope>
    <source>
        <strain evidence="2 4">NB2006</strain>
    </source>
</reference>